<dbReference type="Pfam" id="PF01041">
    <property type="entry name" value="DegT_DnrJ_EryC1"/>
    <property type="match status" value="1"/>
</dbReference>
<dbReference type="Gene3D" id="3.40.640.10">
    <property type="entry name" value="Type I PLP-dependent aspartate aminotransferase-like (Major domain)"/>
    <property type="match status" value="1"/>
</dbReference>
<dbReference type="CDD" id="cd03360">
    <property type="entry name" value="LbH_AT_putative"/>
    <property type="match status" value="1"/>
</dbReference>
<dbReference type="InterPro" id="IPR000653">
    <property type="entry name" value="DegT/StrS_aminotransferase"/>
</dbReference>
<dbReference type="NCBIfam" id="TIGR03570">
    <property type="entry name" value="NeuD_NnaD"/>
    <property type="match status" value="1"/>
</dbReference>
<dbReference type="InterPro" id="IPR015424">
    <property type="entry name" value="PyrdxlP-dep_Trfase"/>
</dbReference>
<dbReference type="InterPro" id="IPR041561">
    <property type="entry name" value="PglD_N"/>
</dbReference>
<protein>
    <submittedName>
        <fullName evidence="6">4-keto-6-deoxy-N-Acetyl-D-hexosaminyl-(Lipid carrier) aminotransferase</fullName>
    </submittedName>
</protein>
<organism evidence="6 7">
    <name type="scientific">Flavobacterium frigoris (strain PS1)</name>
    <dbReference type="NCBI Taxonomy" id="1086011"/>
    <lineage>
        <taxon>Bacteria</taxon>
        <taxon>Pseudomonadati</taxon>
        <taxon>Bacteroidota</taxon>
        <taxon>Flavobacteriia</taxon>
        <taxon>Flavobacteriales</taxon>
        <taxon>Flavobacteriaceae</taxon>
        <taxon>Flavobacterium</taxon>
    </lineage>
</organism>
<dbReference type="OrthoDB" id="9810913at2"/>
<dbReference type="EMBL" id="AHKF01000008">
    <property type="protein sequence ID" value="EIA10229.1"/>
    <property type="molecule type" value="Genomic_DNA"/>
</dbReference>
<evidence type="ECO:0000259" key="5">
    <source>
        <dbReference type="Pfam" id="PF17836"/>
    </source>
</evidence>
<proteinExistence type="inferred from homology"/>
<feature type="binding site" evidence="3">
    <location>
        <begin position="12"/>
        <end position="14"/>
    </location>
    <ligand>
        <name>substrate</name>
    </ligand>
</feature>
<dbReference type="PANTHER" id="PTHR30244">
    <property type="entry name" value="TRANSAMINASE"/>
    <property type="match status" value="1"/>
</dbReference>
<feature type="site" description="Increases basicity of active site His" evidence="2">
    <location>
        <position position="131"/>
    </location>
</feature>
<name>H7FML7_FLAFP</name>
<dbReference type="InterPro" id="IPR015422">
    <property type="entry name" value="PyrdxlP-dep_Trfase_small"/>
</dbReference>
<feature type="active site" description="Proton acceptor" evidence="2">
    <location>
        <position position="130"/>
    </location>
</feature>
<dbReference type="Gene3D" id="3.40.50.20">
    <property type="match status" value="1"/>
</dbReference>
<dbReference type="STRING" id="1086011.HJ01_00324"/>
<comment type="caution">
    <text evidence="6">The sequence shown here is derived from an EMBL/GenBank/DDBJ whole genome shotgun (WGS) entry which is preliminary data.</text>
</comment>
<keyword evidence="7" id="KW-1185">Reference proteome</keyword>
<keyword evidence="6" id="KW-0808">Transferase</keyword>
<gene>
    <name evidence="6" type="ORF">HJ01_00324</name>
</gene>
<dbReference type="SUPFAM" id="SSF53383">
    <property type="entry name" value="PLP-dependent transferases"/>
    <property type="match status" value="1"/>
</dbReference>
<dbReference type="PANTHER" id="PTHR30244:SF34">
    <property type="entry name" value="DTDP-4-AMINO-4,6-DIDEOXYGALACTOSE TRANSAMINASE"/>
    <property type="match status" value="1"/>
</dbReference>
<evidence type="ECO:0000256" key="4">
    <source>
        <dbReference type="RuleBase" id="RU004508"/>
    </source>
</evidence>
<dbReference type="Proteomes" id="UP000005566">
    <property type="component" value="Unassembled WGS sequence"/>
</dbReference>
<dbReference type="InterPro" id="IPR015421">
    <property type="entry name" value="PyrdxlP-dep_Trfase_major"/>
</dbReference>
<dbReference type="InterPro" id="IPR011004">
    <property type="entry name" value="Trimer_LpxA-like_sf"/>
</dbReference>
<keyword evidence="4" id="KW-0663">Pyridoxal phosphate</keyword>
<evidence type="ECO:0000313" key="6">
    <source>
        <dbReference type="EMBL" id="EIA10229.1"/>
    </source>
</evidence>
<evidence type="ECO:0000313" key="7">
    <source>
        <dbReference type="Proteomes" id="UP000005566"/>
    </source>
</evidence>
<sequence length="597" mass="64279">MGNSKIFLYGASGHCKVIVDILKSNNENIDAIIDDNPKENSLFGISIINSLAFKHELTHKLIVSIGNNSIRKKIVNSLSTSFFTAIHSKALVSDYSKIGEGSVVMAASVINPGVSIGKHCIINTGGIVEHDCKIDDFVHVSPNAAIAGGVEIGEGTHIGIAASVIQGMKIGKWVTVGAGAVVINDIPDYAVVVGNPGRIIKHNIENTTLKMDKSKIWLSSPHMGGTERNYVQEAFDTNWIAPLGPNVNGLESDLEDYLGEESSVGALSSGTAAIHLGLILLGVEAGDTVICQSMTFSASANPILYLGATPIFIDSEIETWNLCPLALEEAIIDSISKGATPKAIIAVHLYGVPYKVDEVRVVADKYGIPILEDSAEALGSSFKGQKCGTFGDIGVLSFNGNKIITTSGGGAIVTPSKELKEKALFFATQSRDDAAHYEHSEIGYNYRMSNICAGIGRGQMEVLDAHVGLRIKMHVFYVDLFKDIEGIDVFSSPNSDYSANYWLTAILISPNAAHGISVEELRLAFEKENIESRPLWKPMHMQPIFSDYPYYGKKIAETLFGNGLCLPSGSNLTNEDRARITAVVYQVFNIKPDLKLS</sequence>
<dbReference type="GO" id="GO:0008483">
    <property type="term" value="F:transaminase activity"/>
    <property type="evidence" value="ECO:0007669"/>
    <property type="project" value="UniProtKB-KW"/>
</dbReference>
<feature type="binding site" evidence="3">
    <location>
        <position position="160"/>
    </location>
    <ligand>
        <name>acetyl-CoA</name>
        <dbReference type="ChEBI" id="CHEBI:57288"/>
    </ligand>
</feature>
<dbReference type="SUPFAM" id="SSF51161">
    <property type="entry name" value="Trimeric LpxA-like enzymes"/>
    <property type="match status" value="1"/>
</dbReference>
<dbReference type="CDD" id="cd00616">
    <property type="entry name" value="AHBA_syn"/>
    <property type="match status" value="1"/>
</dbReference>
<dbReference type="Gene3D" id="2.160.10.10">
    <property type="entry name" value="Hexapeptide repeat proteins"/>
    <property type="match status" value="1"/>
</dbReference>
<dbReference type="Pfam" id="PF17836">
    <property type="entry name" value="PglD_N"/>
    <property type="match status" value="1"/>
</dbReference>
<dbReference type="InterPro" id="IPR020019">
    <property type="entry name" value="AcTrfase_PglD-like"/>
</dbReference>
<comment type="similarity">
    <text evidence="1 4">Belongs to the DegT/DnrJ/EryC1 family.</text>
</comment>
<dbReference type="GO" id="GO:0030170">
    <property type="term" value="F:pyridoxal phosphate binding"/>
    <property type="evidence" value="ECO:0007669"/>
    <property type="project" value="TreeGrafter"/>
</dbReference>
<evidence type="ECO:0000256" key="2">
    <source>
        <dbReference type="PIRSR" id="PIRSR620019-1"/>
    </source>
</evidence>
<dbReference type="eggNOG" id="COG0110">
    <property type="taxonomic scope" value="Bacteria"/>
</dbReference>
<reference evidence="6 7" key="1">
    <citation type="journal article" date="2014" name="Acta Crystallogr. D">
        <title>Structure-based characterization and antifreeze properties of a hyperactive ice-binding protein from the Antarctic bacterium Flavobacterium frigoris PS1.</title>
        <authorList>
            <person name="Do H."/>
            <person name="Kim S.J."/>
            <person name="Kim H.J."/>
            <person name="Lee J.H."/>
        </authorList>
    </citation>
    <scope>NUCLEOTIDE SEQUENCE [LARGE SCALE GENOMIC DNA]</scope>
    <source>
        <strain evidence="6 7">PS1</strain>
    </source>
</reference>
<dbReference type="eggNOG" id="COG0399">
    <property type="taxonomic scope" value="Bacteria"/>
</dbReference>
<dbReference type="PATRIC" id="fig|1086011.3.peg.316"/>
<dbReference type="Gene3D" id="3.90.1150.10">
    <property type="entry name" value="Aspartate Aminotransferase, domain 1"/>
    <property type="match status" value="1"/>
</dbReference>
<accession>H7FML7</accession>
<feature type="binding site" evidence="3">
    <location>
        <position position="66"/>
    </location>
    <ligand>
        <name>substrate</name>
    </ligand>
</feature>
<keyword evidence="6" id="KW-0032">Aminotransferase</keyword>
<dbReference type="GO" id="GO:0000271">
    <property type="term" value="P:polysaccharide biosynthetic process"/>
    <property type="evidence" value="ECO:0007669"/>
    <property type="project" value="TreeGrafter"/>
</dbReference>
<evidence type="ECO:0000256" key="3">
    <source>
        <dbReference type="PIRSR" id="PIRSR620019-2"/>
    </source>
</evidence>
<feature type="domain" description="PglD N-terminal" evidence="5">
    <location>
        <begin position="5"/>
        <end position="78"/>
    </location>
</feature>
<feature type="binding site" evidence="3">
    <location>
        <position position="139"/>
    </location>
    <ligand>
        <name>acetyl-CoA</name>
        <dbReference type="ChEBI" id="CHEBI:57288"/>
    </ligand>
</feature>
<dbReference type="AlphaFoldDB" id="H7FML7"/>
<evidence type="ECO:0000256" key="1">
    <source>
        <dbReference type="ARBA" id="ARBA00037999"/>
    </source>
</evidence>